<protein>
    <submittedName>
        <fullName evidence="1">Matrilin-4</fullName>
    </submittedName>
</protein>
<dbReference type="Proteomes" id="UP001321760">
    <property type="component" value="Unassembled WGS sequence"/>
</dbReference>
<accession>A0AAV9G904</accession>
<evidence type="ECO:0000313" key="2">
    <source>
        <dbReference type="Proteomes" id="UP001321760"/>
    </source>
</evidence>
<evidence type="ECO:0000313" key="1">
    <source>
        <dbReference type="EMBL" id="KAK4445061.1"/>
    </source>
</evidence>
<proteinExistence type="predicted"/>
<name>A0AAV9G904_9PEZI</name>
<sequence length="137" mass="13879">MAIPVASFGSKVEFADAISDGLLPEFDVVHVVLNIEAALSELPAIASGNLDTPPASGLGSNTSADAAARKVPRAIIFAGNLPEDDIKSVQDAVSAVAPDVKFILITKEDILGAGVAGPPNPVVIAQILKDKLTAAAL</sequence>
<dbReference type="AlphaFoldDB" id="A0AAV9G904"/>
<keyword evidence="2" id="KW-1185">Reference proteome</keyword>
<reference evidence="1" key="2">
    <citation type="submission" date="2023-05" db="EMBL/GenBank/DDBJ databases">
        <authorList>
            <consortium name="Lawrence Berkeley National Laboratory"/>
            <person name="Steindorff A."/>
            <person name="Hensen N."/>
            <person name="Bonometti L."/>
            <person name="Westerberg I."/>
            <person name="Brannstrom I.O."/>
            <person name="Guillou S."/>
            <person name="Cros-Aarteil S."/>
            <person name="Calhoun S."/>
            <person name="Haridas S."/>
            <person name="Kuo A."/>
            <person name="Mondo S."/>
            <person name="Pangilinan J."/>
            <person name="Riley R."/>
            <person name="Labutti K."/>
            <person name="Andreopoulos B."/>
            <person name="Lipzen A."/>
            <person name="Chen C."/>
            <person name="Yanf M."/>
            <person name="Daum C."/>
            <person name="Ng V."/>
            <person name="Clum A."/>
            <person name="Ohm R."/>
            <person name="Martin F."/>
            <person name="Silar P."/>
            <person name="Natvig D."/>
            <person name="Lalanne C."/>
            <person name="Gautier V."/>
            <person name="Ament-Velasquez S.L."/>
            <person name="Kruys A."/>
            <person name="Hutchinson M.I."/>
            <person name="Powell A.J."/>
            <person name="Barry K."/>
            <person name="Miller A.N."/>
            <person name="Grigoriev I.V."/>
            <person name="Debuchy R."/>
            <person name="Gladieux P."/>
            <person name="Thoren M.H."/>
            <person name="Johannesson H."/>
        </authorList>
    </citation>
    <scope>NUCLEOTIDE SEQUENCE</scope>
    <source>
        <strain evidence="1">PSN243</strain>
    </source>
</reference>
<reference evidence="1" key="1">
    <citation type="journal article" date="2023" name="Mol. Phylogenet. Evol.">
        <title>Genome-scale phylogeny and comparative genomics of the fungal order Sordariales.</title>
        <authorList>
            <person name="Hensen N."/>
            <person name="Bonometti L."/>
            <person name="Westerberg I."/>
            <person name="Brannstrom I.O."/>
            <person name="Guillou S."/>
            <person name="Cros-Aarteil S."/>
            <person name="Calhoun S."/>
            <person name="Haridas S."/>
            <person name="Kuo A."/>
            <person name="Mondo S."/>
            <person name="Pangilinan J."/>
            <person name="Riley R."/>
            <person name="LaButti K."/>
            <person name="Andreopoulos B."/>
            <person name="Lipzen A."/>
            <person name="Chen C."/>
            <person name="Yan M."/>
            <person name="Daum C."/>
            <person name="Ng V."/>
            <person name="Clum A."/>
            <person name="Steindorff A."/>
            <person name="Ohm R.A."/>
            <person name="Martin F."/>
            <person name="Silar P."/>
            <person name="Natvig D.O."/>
            <person name="Lalanne C."/>
            <person name="Gautier V."/>
            <person name="Ament-Velasquez S.L."/>
            <person name="Kruys A."/>
            <person name="Hutchinson M.I."/>
            <person name="Powell A.J."/>
            <person name="Barry K."/>
            <person name="Miller A.N."/>
            <person name="Grigoriev I.V."/>
            <person name="Debuchy R."/>
            <person name="Gladieux P."/>
            <person name="Hiltunen Thoren M."/>
            <person name="Johannesson H."/>
        </authorList>
    </citation>
    <scope>NUCLEOTIDE SEQUENCE</scope>
    <source>
        <strain evidence="1">PSN243</strain>
    </source>
</reference>
<comment type="caution">
    <text evidence="1">The sequence shown here is derived from an EMBL/GenBank/DDBJ whole genome shotgun (WGS) entry which is preliminary data.</text>
</comment>
<dbReference type="EMBL" id="MU865969">
    <property type="protein sequence ID" value="KAK4445061.1"/>
    <property type="molecule type" value="Genomic_DNA"/>
</dbReference>
<organism evidence="1 2">
    <name type="scientific">Podospora aff. communis PSN243</name>
    <dbReference type="NCBI Taxonomy" id="3040156"/>
    <lineage>
        <taxon>Eukaryota</taxon>
        <taxon>Fungi</taxon>
        <taxon>Dikarya</taxon>
        <taxon>Ascomycota</taxon>
        <taxon>Pezizomycotina</taxon>
        <taxon>Sordariomycetes</taxon>
        <taxon>Sordariomycetidae</taxon>
        <taxon>Sordariales</taxon>
        <taxon>Podosporaceae</taxon>
        <taxon>Podospora</taxon>
    </lineage>
</organism>
<gene>
    <name evidence="1" type="ORF">QBC34DRAFT_167074</name>
</gene>